<gene>
    <name evidence="2" type="primary">doc</name>
    <name evidence="2" type="ordered locus">SJA_C1-29460</name>
</gene>
<protein>
    <submittedName>
        <fullName evidence="2">Death-on-curing protein</fullName>
    </submittedName>
</protein>
<evidence type="ECO:0000313" key="2">
    <source>
        <dbReference type="EMBL" id="BAI97780.1"/>
    </source>
</evidence>
<keyword evidence="3" id="KW-1185">Reference proteome</keyword>
<dbReference type="PANTHER" id="PTHR39426:SF1">
    <property type="entry name" value="HOMOLOGY TO DEATH-ON-CURING PROTEIN OF PHAGE P1"/>
    <property type="match status" value="1"/>
</dbReference>
<evidence type="ECO:0000259" key="1">
    <source>
        <dbReference type="PROSITE" id="PS51459"/>
    </source>
</evidence>
<accession>D4Z598</accession>
<dbReference type="EMBL" id="AP010803">
    <property type="protein sequence ID" value="BAI97780.1"/>
    <property type="molecule type" value="Genomic_DNA"/>
</dbReference>
<name>D4Z598_SPHIU</name>
<dbReference type="Proteomes" id="UP000007753">
    <property type="component" value="Chromosome 1"/>
</dbReference>
<proteinExistence type="predicted"/>
<reference evidence="2 3" key="1">
    <citation type="journal article" date="2010" name="J. Bacteriol.">
        <title>Complete genome sequence of the representative gamma-hexachlorocyclohexane-degrading bacterium Sphingobium japonicum UT26.</title>
        <authorList>
            <person name="Nagata Y."/>
            <person name="Ohtsubo Y."/>
            <person name="Endo R."/>
            <person name="Ichikawa N."/>
            <person name="Ankai A."/>
            <person name="Oguchi A."/>
            <person name="Fukui S."/>
            <person name="Fujita N."/>
            <person name="Tsuda M."/>
        </authorList>
    </citation>
    <scope>NUCLEOTIDE SEQUENCE [LARGE SCALE GENOMIC DNA]</scope>
    <source>
        <strain evidence="3">DSM 16413 / CCM 7287 / MTCC 6362 / UT26 / NBRC 101211 / UT26S</strain>
    </source>
</reference>
<dbReference type="STRING" id="452662.SJA_C1-29460"/>
<dbReference type="AlphaFoldDB" id="D4Z598"/>
<dbReference type="HOGENOM" id="CLU_115697_3_0_5"/>
<sequence length="106" mass="11578">MPGVKDRNLVESALSNPRNLFHYDDVDDLLTLAVRLCYAIAKNHGFNDGNKRAAFAGMGVFLELNGFTIAMNDDTLAGRMVEGLIDGSISEEEFAEDIAPWIVCLG</sequence>
<dbReference type="InterPro" id="IPR003812">
    <property type="entry name" value="Fido"/>
</dbReference>
<dbReference type="eggNOG" id="COG3654">
    <property type="taxonomic scope" value="Bacteria"/>
</dbReference>
<dbReference type="PROSITE" id="PS51459">
    <property type="entry name" value="FIDO"/>
    <property type="match status" value="1"/>
</dbReference>
<dbReference type="InterPro" id="IPR053737">
    <property type="entry name" value="Type_II_TA_Toxin"/>
</dbReference>
<dbReference type="InterPro" id="IPR006440">
    <property type="entry name" value="Doc"/>
</dbReference>
<dbReference type="SUPFAM" id="SSF140931">
    <property type="entry name" value="Fic-like"/>
    <property type="match status" value="1"/>
</dbReference>
<dbReference type="KEGG" id="sjp:SJA_C1-29460"/>
<dbReference type="PANTHER" id="PTHR39426">
    <property type="entry name" value="HOMOLOGY TO DEATH-ON-CURING PROTEIN OF PHAGE P1"/>
    <property type="match status" value="1"/>
</dbReference>
<organism evidence="2 3">
    <name type="scientific">Sphingobium indicum (strain DSM 16413 / CCM 7287 / MTCC 6362 / UT26 / NBRC 101211 / UT26S)</name>
    <name type="common">Sphingobium japonicum</name>
    <dbReference type="NCBI Taxonomy" id="452662"/>
    <lineage>
        <taxon>Bacteria</taxon>
        <taxon>Pseudomonadati</taxon>
        <taxon>Pseudomonadota</taxon>
        <taxon>Alphaproteobacteria</taxon>
        <taxon>Sphingomonadales</taxon>
        <taxon>Sphingomonadaceae</taxon>
        <taxon>Sphingobium</taxon>
    </lineage>
</organism>
<dbReference type="NCBIfam" id="TIGR01550">
    <property type="entry name" value="DOC_P1"/>
    <property type="match status" value="1"/>
</dbReference>
<feature type="domain" description="Fido" evidence="1">
    <location>
        <begin position="1"/>
        <end position="104"/>
    </location>
</feature>
<evidence type="ECO:0000313" key="3">
    <source>
        <dbReference type="Proteomes" id="UP000007753"/>
    </source>
</evidence>
<dbReference type="InterPro" id="IPR036597">
    <property type="entry name" value="Fido-like_dom_sf"/>
</dbReference>
<dbReference type="Pfam" id="PF02661">
    <property type="entry name" value="Fic"/>
    <property type="match status" value="1"/>
</dbReference>
<dbReference type="Gene3D" id="1.20.120.1870">
    <property type="entry name" value="Fic/DOC protein, Fido domain"/>
    <property type="match status" value="1"/>
</dbReference>
<dbReference type="GO" id="GO:0016301">
    <property type="term" value="F:kinase activity"/>
    <property type="evidence" value="ECO:0007669"/>
    <property type="project" value="InterPro"/>
</dbReference>